<proteinExistence type="inferred from homology"/>
<dbReference type="SMART" id="SM01185">
    <property type="entry name" value="EFP"/>
    <property type="match status" value="1"/>
</dbReference>
<dbReference type="HAMAP" id="MF_00141">
    <property type="entry name" value="EF_P"/>
    <property type="match status" value="1"/>
</dbReference>
<dbReference type="InterPro" id="IPR014722">
    <property type="entry name" value="Rib_uL2_dom2"/>
</dbReference>
<evidence type="ECO:0000259" key="8">
    <source>
        <dbReference type="SMART" id="SM00841"/>
    </source>
</evidence>
<evidence type="ECO:0000256" key="7">
    <source>
        <dbReference type="SAM" id="MobiDB-lite"/>
    </source>
</evidence>
<dbReference type="SUPFAM" id="SSF50104">
    <property type="entry name" value="Translation proteins SH3-like domain"/>
    <property type="match status" value="1"/>
</dbReference>
<accession>A0A1D1ZZN4</accession>
<dbReference type="InterPro" id="IPR008991">
    <property type="entry name" value="Translation_prot_SH3-like_sf"/>
</dbReference>
<dbReference type="Pfam" id="PF09285">
    <property type="entry name" value="Elong-fact-P_C"/>
    <property type="match status" value="1"/>
</dbReference>
<evidence type="ECO:0000256" key="4">
    <source>
        <dbReference type="ARBA" id="ARBA00022490"/>
    </source>
</evidence>
<evidence type="ECO:0008006" key="11">
    <source>
        <dbReference type="Google" id="ProtNLM"/>
    </source>
</evidence>
<dbReference type="UniPathway" id="UPA00345"/>
<evidence type="ECO:0000256" key="2">
    <source>
        <dbReference type="ARBA" id="ARBA00004815"/>
    </source>
</evidence>
<dbReference type="SUPFAM" id="SSF50249">
    <property type="entry name" value="Nucleic acid-binding proteins"/>
    <property type="match status" value="2"/>
</dbReference>
<dbReference type="InterPro" id="IPR013185">
    <property type="entry name" value="Transl_elong_KOW-like"/>
</dbReference>
<dbReference type="InterPro" id="IPR011768">
    <property type="entry name" value="Transl_elongation_fac_P"/>
</dbReference>
<comment type="pathway">
    <text evidence="2">Protein biosynthesis; polypeptide chain elongation.</text>
</comment>
<dbReference type="FunFam" id="2.40.50.140:FF:000004">
    <property type="entry name" value="Elongation factor P"/>
    <property type="match status" value="1"/>
</dbReference>
<evidence type="ECO:0000256" key="1">
    <source>
        <dbReference type="ARBA" id="ARBA00004496"/>
    </source>
</evidence>
<dbReference type="NCBIfam" id="TIGR00038">
    <property type="entry name" value="efp"/>
    <property type="match status" value="1"/>
</dbReference>
<dbReference type="EMBL" id="GDKF01006226">
    <property type="protein sequence ID" value="JAT72396.1"/>
    <property type="molecule type" value="Transcribed_RNA"/>
</dbReference>
<name>A0A1D1ZZN4_AUXPR</name>
<keyword evidence="4" id="KW-0963">Cytoplasm</keyword>
<organism evidence="10">
    <name type="scientific">Auxenochlorella protothecoides</name>
    <name type="common">Green microalga</name>
    <name type="synonym">Chlorella protothecoides</name>
    <dbReference type="NCBI Taxonomy" id="3075"/>
    <lineage>
        <taxon>Eukaryota</taxon>
        <taxon>Viridiplantae</taxon>
        <taxon>Chlorophyta</taxon>
        <taxon>core chlorophytes</taxon>
        <taxon>Trebouxiophyceae</taxon>
        <taxon>Chlorellales</taxon>
        <taxon>Chlorellaceae</taxon>
        <taxon>Auxenochlorella</taxon>
    </lineage>
</organism>
<dbReference type="InterPro" id="IPR013852">
    <property type="entry name" value="Transl_elong_P/YeiP_CS"/>
</dbReference>
<feature type="region of interest" description="Disordered" evidence="7">
    <location>
        <begin position="1"/>
        <end position="72"/>
    </location>
</feature>
<dbReference type="GO" id="GO:0003746">
    <property type="term" value="F:translation elongation factor activity"/>
    <property type="evidence" value="ECO:0007669"/>
    <property type="project" value="UniProtKB-KW"/>
</dbReference>
<evidence type="ECO:0000256" key="3">
    <source>
        <dbReference type="ARBA" id="ARBA00009479"/>
    </source>
</evidence>
<dbReference type="Pfam" id="PF08207">
    <property type="entry name" value="EFP_N"/>
    <property type="match status" value="1"/>
</dbReference>
<evidence type="ECO:0000313" key="10">
    <source>
        <dbReference type="EMBL" id="JAT72396.1"/>
    </source>
</evidence>
<protein>
    <recommendedName>
        <fullName evidence="11">Elongation factor P</fullName>
    </recommendedName>
</protein>
<gene>
    <name evidence="10" type="ORF">g.755</name>
</gene>
<dbReference type="InterPro" id="IPR001059">
    <property type="entry name" value="Transl_elong_P/YeiP_cen"/>
</dbReference>
<dbReference type="SMART" id="SM00841">
    <property type="entry name" value="Elong-fact-P_C"/>
    <property type="match status" value="1"/>
</dbReference>
<sequence>MQIGRHAGASMPFLGPSAGPLKRSSQHFRSHAFSQHLRSRSVARSLHSQPPNPMPLGWPSPSRHLGQGGGTALAAQVSSNDFKTGMTIEFDGSPYRVMEFLHVKPGKGAAFVRSKLKNYLTGNTTERTWRAGETVEIAQIEKKDTQFTYTDGTDFVFMDMSSYEEIRVQKDPTWAKYLTEGASVSLVLWNGTVISVDPPATVELQIVETDPGVKGNTAQGGSKPATLETGAVISVPLFVQSGERINVDTQSGTYVGRASS</sequence>
<dbReference type="NCBIfam" id="NF001810">
    <property type="entry name" value="PRK00529.1"/>
    <property type="match status" value="1"/>
</dbReference>
<dbReference type="FunFam" id="2.30.30.30:FF:000003">
    <property type="entry name" value="Elongation factor P"/>
    <property type="match status" value="1"/>
</dbReference>
<dbReference type="GO" id="GO:0005829">
    <property type="term" value="C:cytosol"/>
    <property type="evidence" value="ECO:0007669"/>
    <property type="project" value="UniProtKB-ARBA"/>
</dbReference>
<dbReference type="InterPro" id="IPR015365">
    <property type="entry name" value="Elong-fact-P_C"/>
</dbReference>
<keyword evidence="5" id="KW-0251">Elongation factor</keyword>
<evidence type="ECO:0000256" key="6">
    <source>
        <dbReference type="ARBA" id="ARBA00022917"/>
    </source>
</evidence>
<feature type="domain" description="Translation elongation factor P/YeiP central" evidence="9">
    <location>
        <begin position="142"/>
        <end position="194"/>
    </location>
</feature>
<comment type="similarity">
    <text evidence="3">Belongs to the elongation factor P family.</text>
</comment>
<dbReference type="PANTHER" id="PTHR30053">
    <property type="entry name" value="ELONGATION FACTOR P"/>
    <property type="match status" value="1"/>
</dbReference>
<reference evidence="10" key="1">
    <citation type="submission" date="2015-08" db="EMBL/GenBank/DDBJ databases">
        <authorList>
            <person name="Babu N.S."/>
            <person name="Beckwith C.J."/>
            <person name="Beseler K.G."/>
            <person name="Brison A."/>
            <person name="Carone J.V."/>
            <person name="Caskin T.P."/>
            <person name="Diamond M."/>
            <person name="Durham M.E."/>
            <person name="Foxe J.M."/>
            <person name="Go M."/>
            <person name="Henderson B.A."/>
            <person name="Jones I.B."/>
            <person name="McGettigan J.A."/>
            <person name="Micheletti S.J."/>
            <person name="Nasrallah M.E."/>
            <person name="Ortiz D."/>
            <person name="Piller C.R."/>
            <person name="Privatt S.R."/>
            <person name="Schneider S.L."/>
            <person name="Sharp S."/>
            <person name="Smith T.C."/>
            <person name="Stanton J.D."/>
            <person name="Ullery H.E."/>
            <person name="Wilson R.J."/>
            <person name="Serrano M.G."/>
            <person name="Buck G."/>
            <person name="Lee V."/>
            <person name="Wang Y."/>
            <person name="Carvalho R."/>
            <person name="Voegtly L."/>
            <person name="Shi R."/>
            <person name="Duckworth R."/>
            <person name="Johnson A."/>
            <person name="Loviza R."/>
            <person name="Walstead R."/>
            <person name="Shah Z."/>
            <person name="Kiflezghi M."/>
            <person name="Wade K."/>
            <person name="Ball S.L."/>
            <person name="Bradley K.W."/>
            <person name="Asai D.J."/>
            <person name="Bowman C.A."/>
            <person name="Russell D.A."/>
            <person name="Pope W.H."/>
            <person name="Jacobs-Sera D."/>
            <person name="Hendrix R.W."/>
            <person name="Hatfull G.F."/>
        </authorList>
    </citation>
    <scope>NUCLEOTIDE SEQUENCE</scope>
</reference>
<dbReference type="PROSITE" id="PS01275">
    <property type="entry name" value="EFP"/>
    <property type="match status" value="1"/>
</dbReference>
<feature type="domain" description="Elongation factor P C-terminal" evidence="8">
    <location>
        <begin position="202"/>
        <end position="257"/>
    </location>
</feature>
<evidence type="ECO:0000259" key="9">
    <source>
        <dbReference type="SMART" id="SM01185"/>
    </source>
</evidence>
<dbReference type="Pfam" id="PF01132">
    <property type="entry name" value="EFP"/>
    <property type="match status" value="1"/>
</dbReference>
<dbReference type="GO" id="GO:0043043">
    <property type="term" value="P:peptide biosynthetic process"/>
    <property type="evidence" value="ECO:0007669"/>
    <property type="project" value="InterPro"/>
</dbReference>
<dbReference type="CDD" id="cd05794">
    <property type="entry name" value="S1_EF-P_repeat_2"/>
    <property type="match status" value="1"/>
</dbReference>
<evidence type="ECO:0000256" key="5">
    <source>
        <dbReference type="ARBA" id="ARBA00022768"/>
    </source>
</evidence>
<dbReference type="Gene3D" id="2.30.30.30">
    <property type="match status" value="1"/>
</dbReference>
<dbReference type="FunFam" id="2.40.50.140:FF:000009">
    <property type="entry name" value="Elongation factor P"/>
    <property type="match status" value="1"/>
</dbReference>
<comment type="subcellular location">
    <subcellularLocation>
        <location evidence="1">Cytoplasm</location>
    </subcellularLocation>
</comment>
<dbReference type="Gene3D" id="2.40.50.140">
    <property type="entry name" value="Nucleic acid-binding proteins"/>
    <property type="match status" value="2"/>
</dbReference>
<dbReference type="AlphaFoldDB" id="A0A1D1ZZN4"/>
<dbReference type="InterPro" id="IPR020599">
    <property type="entry name" value="Transl_elong_fac_P/YeiP"/>
</dbReference>
<dbReference type="InterPro" id="IPR012340">
    <property type="entry name" value="NA-bd_OB-fold"/>
</dbReference>
<dbReference type="PANTHER" id="PTHR30053:SF12">
    <property type="entry name" value="ELONGATION FACTOR P (EF-P) FAMILY PROTEIN"/>
    <property type="match status" value="1"/>
</dbReference>
<keyword evidence="6" id="KW-0648">Protein biosynthesis</keyword>